<dbReference type="EMBL" id="JAAVTK010000003">
    <property type="protein sequence ID" value="NKI88678.1"/>
    <property type="molecule type" value="Genomic_DNA"/>
</dbReference>
<dbReference type="Proteomes" id="UP000717634">
    <property type="component" value="Unassembled WGS sequence"/>
</dbReference>
<evidence type="ECO:0000313" key="2">
    <source>
        <dbReference type="EMBL" id="NKI88678.1"/>
    </source>
</evidence>
<keyword evidence="1" id="KW-0732">Signal</keyword>
<protein>
    <submittedName>
        <fullName evidence="2">Uncharacterized protein</fullName>
    </submittedName>
</protein>
<reference evidence="2 3" key="1">
    <citation type="submission" date="2020-03" db="EMBL/GenBank/DDBJ databases">
        <title>Genomic Encyclopedia of Type Strains, Phase IV (KMG-V): Genome sequencing to study the core and pangenomes of soil and plant-associated prokaryotes.</title>
        <authorList>
            <person name="Whitman W."/>
        </authorList>
    </citation>
    <scope>NUCLEOTIDE SEQUENCE [LARGE SCALE GENOMIC DNA]</scope>
    <source>
        <strain evidence="2 3">1B</strain>
    </source>
</reference>
<accession>A0ABX1HEJ7</accession>
<organism evidence="2 3">
    <name type="scientific">Hymenobacter artigasi</name>
    <dbReference type="NCBI Taxonomy" id="2719616"/>
    <lineage>
        <taxon>Bacteria</taxon>
        <taxon>Pseudomonadati</taxon>
        <taxon>Bacteroidota</taxon>
        <taxon>Cytophagia</taxon>
        <taxon>Cytophagales</taxon>
        <taxon>Hymenobacteraceae</taxon>
        <taxon>Hymenobacter</taxon>
    </lineage>
</organism>
<keyword evidence="3" id="KW-1185">Reference proteome</keyword>
<feature type="signal peptide" evidence="1">
    <location>
        <begin position="1"/>
        <end position="21"/>
    </location>
</feature>
<proteinExistence type="predicted"/>
<evidence type="ECO:0000256" key="1">
    <source>
        <dbReference type="SAM" id="SignalP"/>
    </source>
</evidence>
<name>A0ABX1HEJ7_9BACT</name>
<evidence type="ECO:0000313" key="3">
    <source>
        <dbReference type="Proteomes" id="UP000717634"/>
    </source>
</evidence>
<gene>
    <name evidence="2" type="ORF">HBN54_001271</name>
</gene>
<dbReference type="RefSeq" id="WP_168672311.1">
    <property type="nucleotide sequence ID" value="NZ_JAAVTK010000003.1"/>
</dbReference>
<feature type="chain" id="PRO_5045146197" evidence="1">
    <location>
        <begin position="22"/>
        <end position="340"/>
    </location>
</feature>
<dbReference type="PROSITE" id="PS51257">
    <property type="entry name" value="PROKAR_LIPOPROTEIN"/>
    <property type="match status" value="1"/>
</dbReference>
<sequence length="340" mass="36728">MRVRLLLLCLPVLLASCSKTARPVQLDFVGISTLTSSNKTVQPNDTLTTRAYAVGNDNMLKRLTIKVTYDPGLQPITYPVPLSSFEPKNAPAKQEITYLDSLIAPQVGNTNGHSISETLFVNQFSARATSGTELWQYTATDVAQASATRAYRLTVRKADSAALFHSYTMVLRPVPRRAVVAKGVRDRSRVFLNLQYGLQLPKYAVLNQERSVAANQNLVDLICVSGGTGTTVGLVAPANTADTVCTLPAAWATRRATGLRLTTISSDQFSKTVATDFTTSYTTNSTAYSPNSFYTGALSKGQVLAFKITEGTTVRYGLLLISDLVPGSAPVMICSVRVQK</sequence>
<comment type="caution">
    <text evidence="2">The sequence shown here is derived from an EMBL/GenBank/DDBJ whole genome shotgun (WGS) entry which is preliminary data.</text>
</comment>